<feature type="domain" description="NUP210 Ig-like" evidence="3">
    <location>
        <begin position="584"/>
        <end position="671"/>
    </location>
</feature>
<protein>
    <submittedName>
        <fullName evidence="4">2-iminobutanoate/2-iminopropanoate deaminase (Heat-responsive protein 12) (Reactive intermediate imine deaminase A homolog) (Translation inhibitor L-PSP ribonuclease)</fullName>
    </submittedName>
</protein>
<keyword evidence="2" id="KW-0732">Signal</keyword>
<evidence type="ECO:0000313" key="4">
    <source>
        <dbReference type="EMBL" id="CAK9103742.1"/>
    </source>
</evidence>
<dbReference type="PANTHER" id="PTHR11803">
    <property type="entry name" value="2-IMINOBUTANOATE/2-IMINOPROPANOATE DEAMINASE RIDA"/>
    <property type="match status" value="1"/>
</dbReference>
<evidence type="ECO:0000256" key="1">
    <source>
        <dbReference type="ARBA" id="ARBA00010552"/>
    </source>
</evidence>
<dbReference type="EMBL" id="CAXAMM010042239">
    <property type="protein sequence ID" value="CAK9103742.1"/>
    <property type="molecule type" value="Genomic_DNA"/>
</dbReference>
<evidence type="ECO:0000259" key="3">
    <source>
        <dbReference type="Pfam" id="PF22969"/>
    </source>
</evidence>
<keyword evidence="5" id="KW-1185">Reference proteome</keyword>
<comment type="caution">
    <text evidence="4">The sequence shown here is derived from an EMBL/GenBank/DDBJ whole genome shotgun (WGS) entry which is preliminary data.</text>
</comment>
<organism evidence="4 5">
    <name type="scientific">Durusdinium trenchii</name>
    <dbReference type="NCBI Taxonomy" id="1381693"/>
    <lineage>
        <taxon>Eukaryota</taxon>
        <taxon>Sar</taxon>
        <taxon>Alveolata</taxon>
        <taxon>Dinophyceae</taxon>
        <taxon>Suessiales</taxon>
        <taxon>Symbiodiniaceae</taxon>
        <taxon>Durusdinium</taxon>
    </lineage>
</organism>
<reference evidence="4 5" key="1">
    <citation type="submission" date="2024-02" db="EMBL/GenBank/DDBJ databases">
        <authorList>
            <person name="Chen Y."/>
            <person name="Shah S."/>
            <person name="Dougan E. K."/>
            <person name="Thang M."/>
            <person name="Chan C."/>
        </authorList>
    </citation>
    <scope>NUCLEOTIDE SEQUENCE [LARGE SCALE GENOMIC DNA]</scope>
</reference>
<proteinExistence type="inferred from homology"/>
<dbReference type="Pfam" id="PF01042">
    <property type="entry name" value="Ribonuc_L-PSP"/>
    <property type="match status" value="3"/>
</dbReference>
<dbReference type="PROSITE" id="PS01094">
    <property type="entry name" value="UPF0076"/>
    <property type="match status" value="3"/>
</dbReference>
<dbReference type="InterPro" id="IPR055097">
    <property type="entry name" value="Ig_NUP210_2nd"/>
</dbReference>
<gene>
    <name evidence="4" type="ORF">SCF082_LOCUS48446</name>
</gene>
<dbReference type="InterPro" id="IPR006175">
    <property type="entry name" value="YjgF/YER057c/UK114"/>
</dbReference>
<dbReference type="PANTHER" id="PTHR11803:SF58">
    <property type="entry name" value="PROTEIN HMF1-RELATED"/>
    <property type="match status" value="1"/>
</dbReference>
<dbReference type="InterPro" id="IPR035959">
    <property type="entry name" value="RutC-like_sf"/>
</dbReference>
<name>A0ABP0RT44_9DINO</name>
<evidence type="ECO:0000256" key="2">
    <source>
        <dbReference type="SAM" id="SignalP"/>
    </source>
</evidence>
<feature type="signal peptide" evidence="2">
    <location>
        <begin position="1"/>
        <end position="21"/>
    </location>
</feature>
<accession>A0ABP0RT44</accession>
<sequence length="726" mass="76573">MACLKAATALLLVFIVQGRKASEVVKVPGWEAKGFPLSFAVKAGSNVYASGMQGMDMKKMKLVEGGVKKETEQILRNLNAVLLAGNSSLEQVTLCSVSLVNITRDFKQMNEAYASFWPKEPPARVAVQVAALAGNASVEIQCNAALNGEARKVVTVPSFPDLSAKGFPLSWATTVGGMVYLSGTQGMNMSTGKLVAGGVQAETTQALKNLEKVLEAANSDAGRVVACSVSLTDMADFGEMNEAYKAFWPKQHGLPSRVCVEVAALAGTGKVEIQCTAATTDMPHGEIPSVVKVPGWPESELPFSAAVKVGGISFVSGNQGVDMKTSKLVSGGAGPETSQTLKDIREAVEASGTSLDEVVACEVSLVHMKDFAAMNKAYSSFWPSEPPSRVAVQVGALARGASVEMRCLAALPSSVATNPTHYGNPKTGCQSDEQAIRVQGFSGDFCSPKCSISGTCPTDVPTGDKASPECALHTTTGEKYCALICESNTDCGHELSMAAVMCLVHTQETGRAPVPSLQEPLQEELPPRRAAEKAAEAACQEACLHAGWQQLPDESQADDGCQPVAIIRSLAESVSAVEKVETSVRRINVDQVETLGIKAYDKQGNVFSSLEGLQFRWRLGDASVLRSPRLVDSAFKLSPVRRALAEAGAQPDTVLLQGVATGRTTVGANLTIGKKVIASPEVHLTVLENIVVLPSLIYTPPIAHLQLHLKILRGTGGPLEARASRV</sequence>
<evidence type="ECO:0000313" key="5">
    <source>
        <dbReference type="Proteomes" id="UP001642464"/>
    </source>
</evidence>
<feature type="chain" id="PRO_5045670432" evidence="2">
    <location>
        <begin position="22"/>
        <end position="726"/>
    </location>
</feature>
<comment type="similarity">
    <text evidence="1">Belongs to the RutC family.</text>
</comment>
<dbReference type="CDD" id="cd00448">
    <property type="entry name" value="YjgF_YER057c_UK114_family"/>
    <property type="match status" value="3"/>
</dbReference>
<dbReference type="Proteomes" id="UP001642464">
    <property type="component" value="Unassembled WGS sequence"/>
</dbReference>
<dbReference type="Pfam" id="PF22969">
    <property type="entry name" value="Ig_NUP210_2nd"/>
    <property type="match status" value="1"/>
</dbReference>
<dbReference type="Gene3D" id="3.30.1330.40">
    <property type="entry name" value="RutC-like"/>
    <property type="match status" value="3"/>
</dbReference>
<dbReference type="SUPFAM" id="SSF55298">
    <property type="entry name" value="YjgF-like"/>
    <property type="match status" value="3"/>
</dbReference>
<dbReference type="InterPro" id="IPR019897">
    <property type="entry name" value="RidA_CS"/>
</dbReference>